<dbReference type="GO" id="GO:0005524">
    <property type="term" value="F:ATP binding"/>
    <property type="evidence" value="ECO:0007669"/>
    <property type="project" value="UniProtKB-UniRule"/>
</dbReference>
<dbReference type="Proteomes" id="UP000650467">
    <property type="component" value="Unassembled WGS sequence"/>
</dbReference>
<dbReference type="PROSITE" id="PS00108">
    <property type="entry name" value="PROTEIN_KINASE_ST"/>
    <property type="match status" value="1"/>
</dbReference>
<dbReference type="InterPro" id="IPR000719">
    <property type="entry name" value="Prot_kinase_dom"/>
</dbReference>
<dbReference type="GO" id="GO:0004672">
    <property type="term" value="F:protein kinase activity"/>
    <property type="evidence" value="ECO:0007669"/>
    <property type="project" value="InterPro"/>
</dbReference>
<evidence type="ECO:0000256" key="2">
    <source>
        <dbReference type="ARBA" id="ARBA00022737"/>
    </source>
</evidence>
<evidence type="ECO:0000313" key="12">
    <source>
        <dbReference type="Proteomes" id="UP000650467"/>
    </source>
</evidence>
<comment type="caution">
    <text evidence="11">The sequence shown here is derived from an EMBL/GenBank/DDBJ whole genome shotgun (WGS) entry which is preliminary data.</text>
</comment>
<evidence type="ECO:0000256" key="9">
    <source>
        <dbReference type="SAM" id="MobiDB-lite"/>
    </source>
</evidence>
<keyword evidence="1" id="KW-0808">Transferase</keyword>
<protein>
    <recommendedName>
        <fullName evidence="10">Protein kinase domain-containing protein</fullName>
    </recommendedName>
</protein>
<evidence type="ECO:0000259" key="10">
    <source>
        <dbReference type="PROSITE" id="PS50011"/>
    </source>
</evidence>
<dbReference type="InterPro" id="IPR008271">
    <property type="entry name" value="Ser/Thr_kinase_AS"/>
</dbReference>
<dbReference type="InterPro" id="IPR036770">
    <property type="entry name" value="Ankyrin_rpt-contain_sf"/>
</dbReference>
<feature type="domain" description="Protein kinase" evidence="10">
    <location>
        <begin position="400"/>
        <end position="599"/>
    </location>
</feature>
<dbReference type="Gene3D" id="3.30.200.20">
    <property type="entry name" value="Phosphorylase Kinase, domain 1"/>
    <property type="match status" value="1"/>
</dbReference>
<feature type="compositionally biased region" description="Polar residues" evidence="9">
    <location>
        <begin position="371"/>
        <end position="380"/>
    </location>
</feature>
<gene>
    <name evidence="11" type="ORF">HXX76_010601</name>
</gene>
<evidence type="ECO:0000256" key="7">
    <source>
        <dbReference type="PROSITE-ProRule" id="PRU00023"/>
    </source>
</evidence>
<keyword evidence="2" id="KW-0677">Repeat</keyword>
<keyword evidence="3 8" id="KW-0547">Nucleotide-binding</keyword>
<dbReference type="SUPFAM" id="SSF56112">
    <property type="entry name" value="Protein kinase-like (PK-like)"/>
    <property type="match status" value="1"/>
</dbReference>
<name>A0A835SMB3_CHLIN</name>
<dbReference type="PROSITE" id="PS50297">
    <property type="entry name" value="ANK_REP_REGION"/>
    <property type="match status" value="1"/>
</dbReference>
<dbReference type="InterPro" id="IPR002110">
    <property type="entry name" value="Ankyrin_rpt"/>
</dbReference>
<dbReference type="InterPro" id="IPR017441">
    <property type="entry name" value="Protein_kinase_ATP_BS"/>
</dbReference>
<feature type="compositionally biased region" description="Acidic residues" evidence="9">
    <location>
        <begin position="166"/>
        <end position="183"/>
    </location>
</feature>
<keyword evidence="6 7" id="KW-0040">ANK repeat</keyword>
<feature type="region of interest" description="Disordered" evidence="9">
    <location>
        <begin position="158"/>
        <end position="189"/>
    </location>
</feature>
<dbReference type="Pfam" id="PF12796">
    <property type="entry name" value="Ank_2"/>
    <property type="match status" value="1"/>
</dbReference>
<dbReference type="Gene3D" id="1.25.40.20">
    <property type="entry name" value="Ankyrin repeat-containing domain"/>
    <property type="match status" value="2"/>
</dbReference>
<sequence>MGGGVRRPQRPLGAAAGLASAGLALPPRPPRAVPLSRLPAVRVTAGKKKGKKQQPKQRQTSSRPADSNGFVRRLARLADLGGGLGELPLPFMLPFGGGLLRGMGGGMGGPGVGLLEALLRQMWMHDSNMRVSPLHRAAEHGDTEAVARLLRKLRFLPAADGGDGGDSGDDDEDEDEDDEEGCGGEERRKAKSDAFAYMRMFAHPNAPDYEGETPLHWACRFAHPLLHEQGGRGRKAAGTNTRRVMQLLLSTGAHADAYSHEGRTPSMLVVENVKGGDAVGCLALLQCYGADMHVADLQGRTLLMRAAAAGNVEAARWLLRQGLDAGVVDKKGMRAAQHAHTKALRKELESAAASAGTGASSGSGGGGSTSNSLPASTAVQQHRRLELPPEGCPQLEPGELVWGRVLGRGAFAVVHEGTYRGQPVAIKVPNLHTEETPRTFKAHQQELWALARLAKAAAAGARHRGADGGGGNGFAAAAGGGGGGSGAVGSHLHVVEFKGLVSRRDGAQALVLGRCSEALGFESAAELSAEDRYRIAMQTAKVGPPSQWAHWLGGRRGLAFMHECGVVHGDFKIDNVLLDADRNVRVSEVKGPAGFLGTQ</sequence>
<dbReference type="OrthoDB" id="1668230at2759"/>
<dbReference type="InterPro" id="IPR011009">
    <property type="entry name" value="Kinase-like_dom_sf"/>
</dbReference>
<dbReference type="SUPFAM" id="SSF48403">
    <property type="entry name" value="Ankyrin repeat"/>
    <property type="match status" value="1"/>
</dbReference>
<dbReference type="PROSITE" id="PS50011">
    <property type="entry name" value="PROTEIN_KINASE_DOM"/>
    <property type="match status" value="1"/>
</dbReference>
<dbReference type="PANTHER" id="PTHR24189:SF50">
    <property type="entry name" value="ANKYRIN REPEAT AND SOCS BOX PROTEIN 2"/>
    <property type="match status" value="1"/>
</dbReference>
<keyword evidence="12" id="KW-1185">Reference proteome</keyword>
<feature type="repeat" description="ANK" evidence="7">
    <location>
        <begin position="298"/>
        <end position="330"/>
    </location>
</feature>
<feature type="compositionally biased region" description="Gly residues" evidence="9">
    <location>
        <begin position="359"/>
        <end position="368"/>
    </location>
</feature>
<keyword evidence="5 8" id="KW-0067">ATP-binding</keyword>
<dbReference type="PROSITE" id="PS50088">
    <property type="entry name" value="ANK_REPEAT"/>
    <property type="match status" value="1"/>
</dbReference>
<dbReference type="AlphaFoldDB" id="A0A835SMB3"/>
<dbReference type="InterPro" id="IPR050745">
    <property type="entry name" value="Multifunctional_regulatory"/>
</dbReference>
<dbReference type="PANTHER" id="PTHR24189">
    <property type="entry name" value="MYOTROPHIN"/>
    <property type="match status" value="1"/>
</dbReference>
<dbReference type="SMART" id="SM00248">
    <property type="entry name" value="ANK"/>
    <property type="match status" value="4"/>
</dbReference>
<accession>A0A835SMB3</accession>
<evidence type="ECO:0000256" key="3">
    <source>
        <dbReference type="ARBA" id="ARBA00022741"/>
    </source>
</evidence>
<evidence type="ECO:0000256" key="1">
    <source>
        <dbReference type="ARBA" id="ARBA00022679"/>
    </source>
</evidence>
<evidence type="ECO:0000313" key="11">
    <source>
        <dbReference type="EMBL" id="KAG2429817.1"/>
    </source>
</evidence>
<feature type="binding site" evidence="8">
    <location>
        <position position="427"/>
    </location>
    <ligand>
        <name>ATP</name>
        <dbReference type="ChEBI" id="CHEBI:30616"/>
    </ligand>
</feature>
<evidence type="ECO:0000256" key="4">
    <source>
        <dbReference type="ARBA" id="ARBA00022777"/>
    </source>
</evidence>
<evidence type="ECO:0000256" key="8">
    <source>
        <dbReference type="PROSITE-ProRule" id="PRU10141"/>
    </source>
</evidence>
<dbReference type="Gene3D" id="1.10.510.10">
    <property type="entry name" value="Transferase(Phosphotransferase) domain 1"/>
    <property type="match status" value="1"/>
</dbReference>
<organism evidence="11 12">
    <name type="scientific">Chlamydomonas incerta</name>
    <dbReference type="NCBI Taxonomy" id="51695"/>
    <lineage>
        <taxon>Eukaryota</taxon>
        <taxon>Viridiplantae</taxon>
        <taxon>Chlorophyta</taxon>
        <taxon>core chlorophytes</taxon>
        <taxon>Chlorophyceae</taxon>
        <taxon>CS clade</taxon>
        <taxon>Chlamydomonadales</taxon>
        <taxon>Chlamydomonadaceae</taxon>
        <taxon>Chlamydomonas</taxon>
    </lineage>
</organism>
<feature type="compositionally biased region" description="Basic residues" evidence="9">
    <location>
        <begin position="45"/>
        <end position="55"/>
    </location>
</feature>
<feature type="region of interest" description="Disordered" evidence="9">
    <location>
        <begin position="338"/>
        <end position="383"/>
    </location>
</feature>
<dbReference type="PROSITE" id="PS00107">
    <property type="entry name" value="PROTEIN_KINASE_ATP"/>
    <property type="match status" value="1"/>
</dbReference>
<proteinExistence type="predicted"/>
<keyword evidence="4" id="KW-0418">Kinase</keyword>
<dbReference type="EMBL" id="JAEHOC010000029">
    <property type="protein sequence ID" value="KAG2429817.1"/>
    <property type="molecule type" value="Genomic_DNA"/>
</dbReference>
<reference evidence="11" key="1">
    <citation type="journal article" date="2020" name="bioRxiv">
        <title>Comparative genomics of Chlamydomonas.</title>
        <authorList>
            <person name="Craig R.J."/>
            <person name="Hasan A.R."/>
            <person name="Ness R.W."/>
            <person name="Keightley P.D."/>
        </authorList>
    </citation>
    <scope>NUCLEOTIDE SEQUENCE</scope>
    <source>
        <strain evidence="11">SAG 7.73</strain>
    </source>
</reference>
<evidence type="ECO:0000256" key="5">
    <source>
        <dbReference type="ARBA" id="ARBA00022840"/>
    </source>
</evidence>
<evidence type="ECO:0000256" key="6">
    <source>
        <dbReference type="ARBA" id="ARBA00023043"/>
    </source>
</evidence>
<feature type="region of interest" description="Disordered" evidence="9">
    <location>
        <begin position="21"/>
        <end position="69"/>
    </location>
</feature>